<evidence type="ECO:0000313" key="2">
    <source>
        <dbReference type="EMBL" id="ACP31860.1"/>
    </source>
</evidence>
<evidence type="ECO:0000259" key="1">
    <source>
        <dbReference type="SMART" id="SM00974"/>
    </source>
</evidence>
<dbReference type="Proteomes" id="UP000002077">
    <property type="component" value="Chromosome"/>
</dbReference>
<evidence type="ECO:0000313" key="3">
    <source>
        <dbReference type="Proteomes" id="UP000002077"/>
    </source>
</evidence>
<dbReference type="RefSeq" id="WP_010189856.1">
    <property type="nucleotide sequence ID" value="NC_012590.1"/>
</dbReference>
<keyword evidence="3" id="KW-1185">Reference proteome</keyword>
<dbReference type="STRING" id="548476.cauri_0261"/>
<dbReference type="EMBL" id="CP001601">
    <property type="protein sequence ID" value="ACP31860.1"/>
    <property type="molecule type" value="Genomic_DNA"/>
</dbReference>
<dbReference type="InterPro" id="IPR018306">
    <property type="entry name" value="Phage_T5_Orf172_DNA-bd"/>
</dbReference>
<sequence length="396" mass="43715">MSKNIENESVDPSVLAQLDALIAADTDGLLDLPEKPKPVTDVDRLTKAFREVSEFYAEHGREPDPDTMNISERKLGARLVGIRASTEKTEALKDVDEHGLLTAVEAPSTLEELLESDVLGVISDIPDIYDTSTLPTRKSPSDDGQRAMRVKSSDFDAFSEHFQAKHAGLADGTWGLSKFAGEQTIREGRFFVINGVMCFVAEVREPKVELGEDKPRLRVIFENGTESSMYRESLANRLYETGGQALTRSSMEATEIGDADEETGYIYVLRSLSDNPDIASLDNLYKIGFSRGPVEQRIRGAEKSPTYLMAPVEIVASYRAYNLRPSALEHLLHRVFASVRLNASVMNDLGSSVAAAEWFLVPLEVIDEAIQLIMSGDIVDYVYSPATGRLVERTDS</sequence>
<name>C3PJY9_CORA7</name>
<dbReference type="GeneID" id="31922882"/>
<dbReference type="AlphaFoldDB" id="C3PJY9"/>
<protein>
    <recommendedName>
        <fullName evidence="1">Bacteriophage T5 Orf172 DNA-binding domain-containing protein</fullName>
    </recommendedName>
</protein>
<dbReference type="OrthoDB" id="9814995at2"/>
<dbReference type="KEGG" id="car:cauri_0261"/>
<accession>C3PJY9</accession>
<gene>
    <name evidence="2" type="ordered locus">cauri_0261</name>
</gene>
<dbReference type="SMART" id="SM00974">
    <property type="entry name" value="T5orf172"/>
    <property type="match status" value="1"/>
</dbReference>
<reference evidence="2 3" key="1">
    <citation type="journal article" date="2010" name="BMC Genomics">
        <title>Complete genome sequence and lifestyle of black-pigmented Corynebacterium aurimucosum ATCC 700975 (formerly C. nigricans CN-1) isolated from a vaginal swab of a woman with spontaneous abortion.</title>
        <authorList>
            <person name="Trost E."/>
            <person name="Gotker S."/>
            <person name="Schneider J."/>
            <person name="Schneiker-Bekel S."/>
            <person name="Szczepanowski R."/>
            <person name="Tilker A."/>
            <person name="Viehoever P."/>
            <person name="Arnold W."/>
            <person name="Bekel T."/>
            <person name="Blom J."/>
            <person name="Gartemann K.H."/>
            <person name="Linke B."/>
            <person name="Goesmann A."/>
            <person name="Puhler A."/>
            <person name="Shukla S.K."/>
            <person name="Tauch A."/>
        </authorList>
    </citation>
    <scope>NUCLEOTIDE SEQUENCE [LARGE SCALE GENOMIC DNA]</scope>
    <source>
        <strain evidence="3">ATCC 700975 / DSM 44827 / CIP 107346 / CN-1</strain>
    </source>
</reference>
<dbReference type="eggNOG" id="COG0226">
    <property type="taxonomic scope" value="Bacteria"/>
</dbReference>
<dbReference type="Pfam" id="PF13455">
    <property type="entry name" value="MUG113"/>
    <property type="match status" value="1"/>
</dbReference>
<organism evidence="2 3">
    <name type="scientific">Corynebacterium aurimucosum (strain ATCC 700975 / DSM 44827 / CIP 107346 / CN-1)</name>
    <name type="common">Corynebacterium nigricans</name>
    <dbReference type="NCBI Taxonomy" id="548476"/>
    <lineage>
        <taxon>Bacteria</taxon>
        <taxon>Bacillati</taxon>
        <taxon>Actinomycetota</taxon>
        <taxon>Actinomycetes</taxon>
        <taxon>Mycobacteriales</taxon>
        <taxon>Corynebacteriaceae</taxon>
        <taxon>Corynebacterium</taxon>
    </lineage>
</organism>
<dbReference type="HOGENOM" id="CLU_042626_0_0_11"/>
<proteinExistence type="predicted"/>
<feature type="domain" description="Bacteriophage T5 Orf172 DNA-binding" evidence="1">
    <location>
        <begin position="279"/>
        <end position="373"/>
    </location>
</feature>